<dbReference type="PROSITE" id="PS50088">
    <property type="entry name" value="ANK_REPEAT"/>
    <property type="match status" value="2"/>
</dbReference>
<keyword evidence="5" id="KW-0812">Transmembrane</keyword>
<keyword evidence="5" id="KW-1133">Transmembrane helix</keyword>
<gene>
    <name evidence="6" type="ORF">CGGC5_v016423</name>
</gene>
<dbReference type="RefSeq" id="XP_031893384.2">
    <property type="nucleotide sequence ID" value="XM_032036819.2"/>
</dbReference>
<feature type="region of interest" description="Disordered" evidence="4">
    <location>
        <begin position="527"/>
        <end position="558"/>
    </location>
</feature>
<feature type="repeat" description="ANK" evidence="3">
    <location>
        <begin position="231"/>
        <end position="263"/>
    </location>
</feature>
<dbReference type="Gene3D" id="1.25.40.20">
    <property type="entry name" value="Ankyrin repeat-containing domain"/>
    <property type="match status" value="2"/>
</dbReference>
<dbReference type="EMBL" id="ANPB02000010">
    <property type="protein sequence ID" value="KAF4474980.1"/>
    <property type="molecule type" value="Genomic_DNA"/>
</dbReference>
<protein>
    <recommendedName>
        <fullName evidence="8">Ankyrin</fullName>
    </recommendedName>
</protein>
<evidence type="ECO:0000256" key="1">
    <source>
        <dbReference type="ARBA" id="ARBA00022737"/>
    </source>
</evidence>
<evidence type="ECO:0000256" key="2">
    <source>
        <dbReference type="ARBA" id="ARBA00023043"/>
    </source>
</evidence>
<feature type="compositionally biased region" description="Polar residues" evidence="4">
    <location>
        <begin position="527"/>
        <end position="536"/>
    </location>
</feature>
<dbReference type="Proteomes" id="UP000011096">
    <property type="component" value="Unassembled WGS sequence"/>
</dbReference>
<keyword evidence="1" id="KW-0677">Repeat</keyword>
<dbReference type="OrthoDB" id="194358at2759"/>
<dbReference type="GeneID" id="43620810"/>
<dbReference type="InterPro" id="IPR036770">
    <property type="entry name" value="Ankyrin_rpt-contain_sf"/>
</dbReference>
<evidence type="ECO:0008006" key="8">
    <source>
        <dbReference type="Google" id="ProtNLM"/>
    </source>
</evidence>
<dbReference type="SUPFAM" id="SSF48403">
    <property type="entry name" value="Ankyrin repeat"/>
    <property type="match status" value="1"/>
</dbReference>
<evidence type="ECO:0000256" key="5">
    <source>
        <dbReference type="SAM" id="Phobius"/>
    </source>
</evidence>
<keyword evidence="2 3" id="KW-0040">ANK repeat</keyword>
<reference evidence="6 7" key="1">
    <citation type="submission" date="2012-08" db="EMBL/GenBank/DDBJ databases">
        <authorList>
            <person name="Gan P.H.P."/>
            <person name="Ikeda K."/>
            <person name="Irieda H."/>
            <person name="Narusaka M."/>
            <person name="O'Connell R.J."/>
            <person name="Narusaka Y."/>
            <person name="Takano Y."/>
            <person name="Kubo Y."/>
            <person name="Shirasu K."/>
        </authorList>
    </citation>
    <scope>NUCLEOTIDE SEQUENCE [LARGE SCALE GENOMIC DNA]</scope>
    <source>
        <strain evidence="6 7">Nara gc5</strain>
    </source>
</reference>
<reference evidence="6 7" key="2">
    <citation type="submission" date="2020-04" db="EMBL/GenBank/DDBJ databases">
        <title>Genome sequencing and assembly of multiple isolates from the Colletotrichum gloeosporioides species complex.</title>
        <authorList>
            <person name="Gan P."/>
            <person name="Shirasu K."/>
        </authorList>
    </citation>
    <scope>NUCLEOTIDE SEQUENCE [LARGE SCALE GENOMIC DNA]</scope>
    <source>
        <strain evidence="6 7">Nara gc5</strain>
    </source>
</reference>
<sequence>MFTEGRAHPTDILAPSGNSLLHEIIVRHGMGVDMLGLCRIILGSTKAFDLDFLNQSGKTPLMQCCQFMLESSKSYERMQPMASILIENGADLSICDKVGQSSCLLMFQMPQGFDYFDEVLYKFIDLDMLQNLRPTDLWLVASLARSIPSFKSKLEAEFQGIRTPIGISSSIRPRIKHLPELDPQKQASWVKSASSLDRVTFLRTMCSFGTVDMIEPFLKCGIDVNETEMSDGKTYIRHAARKGNLEVVMALAQAGASLEQVEWVSKSTNLCASVLEDLLERWAFITQRKPIPGIQRSSPDPELWILPWLLRQPNHESHNALYAAMGWEAHLPPVIAPLLEYGYGRRDGQPAKTDHGQRCGSEVVDATKNRKPYLGQLLDAGLALECEDCLGISAVIYAVDLGELRALEMLIEAGADVNRQCGFGITPLELATINLGLPHPRARTRSLTYMHILPQDGRGVSLDTDQKLYDCIVRTLKSKGVAITSSNPAKRQKGYYLWQAFAAMIFLSIGIFVGYIGGDSSSPRHSGSIFGNSHSNGFDPMRTTSDPHRETWRDFPCE</sequence>
<keyword evidence="5" id="KW-0472">Membrane</keyword>
<evidence type="ECO:0000313" key="7">
    <source>
        <dbReference type="Proteomes" id="UP000011096"/>
    </source>
</evidence>
<evidence type="ECO:0000256" key="3">
    <source>
        <dbReference type="PROSITE-ProRule" id="PRU00023"/>
    </source>
</evidence>
<feature type="transmembrane region" description="Helical" evidence="5">
    <location>
        <begin position="495"/>
        <end position="516"/>
    </location>
</feature>
<evidence type="ECO:0000313" key="6">
    <source>
        <dbReference type="EMBL" id="KAF4474980.1"/>
    </source>
</evidence>
<dbReference type="InParanoid" id="A0A7J6IEY5"/>
<name>A0A7J6IEY5_COLFN</name>
<proteinExistence type="predicted"/>
<dbReference type="PRINTS" id="PR01415">
    <property type="entry name" value="ANKYRIN"/>
</dbReference>
<evidence type="ECO:0000256" key="4">
    <source>
        <dbReference type="SAM" id="MobiDB-lite"/>
    </source>
</evidence>
<dbReference type="AlphaFoldDB" id="A0A7J6IEY5"/>
<accession>A0A7J6IEY5</accession>
<dbReference type="PANTHER" id="PTHR24201">
    <property type="entry name" value="ANK_REP_REGION DOMAIN-CONTAINING PROTEIN"/>
    <property type="match status" value="1"/>
</dbReference>
<feature type="repeat" description="ANK" evidence="3">
    <location>
        <begin position="390"/>
        <end position="422"/>
    </location>
</feature>
<comment type="caution">
    <text evidence="6">The sequence shown here is derived from an EMBL/GenBank/DDBJ whole genome shotgun (WGS) entry which is preliminary data.</text>
</comment>
<dbReference type="InterPro" id="IPR050776">
    <property type="entry name" value="Ank_Repeat/CDKN_Inhibitor"/>
</dbReference>
<dbReference type="PROSITE" id="PS50297">
    <property type="entry name" value="ANK_REP_REGION"/>
    <property type="match status" value="2"/>
</dbReference>
<keyword evidence="7" id="KW-1185">Reference proteome</keyword>
<feature type="compositionally biased region" description="Basic and acidic residues" evidence="4">
    <location>
        <begin position="545"/>
        <end position="558"/>
    </location>
</feature>
<dbReference type="InterPro" id="IPR002110">
    <property type="entry name" value="Ankyrin_rpt"/>
</dbReference>
<dbReference type="SMART" id="SM00248">
    <property type="entry name" value="ANK"/>
    <property type="match status" value="4"/>
</dbReference>
<organism evidence="6 7">
    <name type="scientific">Colletotrichum fructicola (strain Nara gc5)</name>
    <name type="common">Anthracnose fungus</name>
    <name type="synonym">Colletotrichum gloeosporioides (strain Nara gc5)</name>
    <dbReference type="NCBI Taxonomy" id="1213859"/>
    <lineage>
        <taxon>Eukaryota</taxon>
        <taxon>Fungi</taxon>
        <taxon>Dikarya</taxon>
        <taxon>Ascomycota</taxon>
        <taxon>Pezizomycotina</taxon>
        <taxon>Sordariomycetes</taxon>
        <taxon>Hypocreomycetidae</taxon>
        <taxon>Glomerellales</taxon>
        <taxon>Glomerellaceae</taxon>
        <taxon>Colletotrichum</taxon>
        <taxon>Colletotrichum gloeosporioides species complex</taxon>
    </lineage>
</organism>